<evidence type="ECO:0000256" key="3">
    <source>
        <dbReference type="RuleBase" id="RU361196"/>
    </source>
</evidence>
<dbReference type="EMBL" id="CP001968">
    <property type="protein sequence ID" value="ADD67236.1"/>
    <property type="molecule type" value="Genomic_DNA"/>
</dbReference>
<dbReference type="Pfam" id="PF03065">
    <property type="entry name" value="Glyco_hydro_57"/>
    <property type="match status" value="1"/>
</dbReference>
<evidence type="ECO:0000313" key="5">
    <source>
        <dbReference type="EMBL" id="ADD67236.1"/>
    </source>
</evidence>
<comment type="similarity">
    <text evidence="1 3">Belongs to the glycosyl hydrolase 57 family.</text>
</comment>
<dbReference type="InterPro" id="IPR027291">
    <property type="entry name" value="Glyco_hydro_38_N_sf"/>
</dbReference>
<dbReference type="PaxDb" id="522772-Dacet_0437"/>
<dbReference type="Gene3D" id="3.20.110.10">
    <property type="entry name" value="Glycoside hydrolase 38, N terminal domain"/>
    <property type="match status" value="1"/>
</dbReference>
<dbReference type="KEGG" id="dap:Dacet_0437"/>
<protein>
    <submittedName>
        <fullName evidence="5">Glycoside hydrolase family 57</fullName>
    </submittedName>
</protein>
<keyword evidence="5" id="KW-0378">Hydrolase</keyword>
<dbReference type="PANTHER" id="PTHR36306:SF1">
    <property type="entry name" value="ALPHA-AMYLASE-RELATED"/>
    <property type="match status" value="1"/>
</dbReference>
<dbReference type="eggNOG" id="COG1449">
    <property type="taxonomic scope" value="Bacteria"/>
</dbReference>
<gene>
    <name evidence="5" type="ordered locus">Dacet_0437</name>
</gene>
<dbReference type="GO" id="GO:0016787">
    <property type="term" value="F:hydrolase activity"/>
    <property type="evidence" value="ECO:0007669"/>
    <property type="project" value="UniProtKB-KW"/>
</dbReference>
<dbReference type="STRING" id="522772.Dacet_0437"/>
<dbReference type="InterPro" id="IPR004300">
    <property type="entry name" value="Glyco_hydro_57_N"/>
</dbReference>
<dbReference type="SUPFAM" id="SSF88713">
    <property type="entry name" value="Glycoside hydrolase/deacetylase"/>
    <property type="match status" value="1"/>
</dbReference>
<dbReference type="GO" id="GO:0005975">
    <property type="term" value="P:carbohydrate metabolic process"/>
    <property type="evidence" value="ECO:0007669"/>
    <property type="project" value="InterPro"/>
</dbReference>
<dbReference type="CDD" id="cd10796">
    <property type="entry name" value="GH57N_APU"/>
    <property type="match status" value="1"/>
</dbReference>
<dbReference type="PANTHER" id="PTHR36306">
    <property type="entry name" value="ALPHA-AMYLASE-RELATED-RELATED"/>
    <property type="match status" value="1"/>
</dbReference>
<dbReference type="InterPro" id="IPR011330">
    <property type="entry name" value="Glyco_hydro/deAcase_b/a-brl"/>
</dbReference>
<evidence type="ECO:0000256" key="1">
    <source>
        <dbReference type="ARBA" id="ARBA00006821"/>
    </source>
</evidence>
<feature type="domain" description="Glycoside hydrolase family 57 N-terminal" evidence="4">
    <location>
        <begin position="8"/>
        <end position="426"/>
    </location>
</feature>
<dbReference type="HOGENOM" id="CLU_005603_1_0_0"/>
<dbReference type="OrthoDB" id="9759321at2"/>
<dbReference type="Proteomes" id="UP000002012">
    <property type="component" value="Chromosome"/>
</dbReference>
<evidence type="ECO:0000259" key="4">
    <source>
        <dbReference type="Pfam" id="PF03065"/>
    </source>
</evidence>
<evidence type="ECO:0000313" key="6">
    <source>
        <dbReference type="Proteomes" id="UP000002012"/>
    </source>
</evidence>
<keyword evidence="2 3" id="KW-0119">Carbohydrate metabolism</keyword>
<accession>D4H3F2</accession>
<dbReference type="AlphaFoldDB" id="D4H3F2"/>
<organism evidence="5 6">
    <name type="scientific">Denitrovibrio acetiphilus (strain DSM 12809 / NBRC 114555 / N2460)</name>
    <dbReference type="NCBI Taxonomy" id="522772"/>
    <lineage>
        <taxon>Bacteria</taxon>
        <taxon>Pseudomonadati</taxon>
        <taxon>Deferribacterota</taxon>
        <taxon>Deferribacteres</taxon>
        <taxon>Deferribacterales</taxon>
        <taxon>Geovibrionaceae</taxon>
        <taxon>Denitrovibrio</taxon>
    </lineage>
</organism>
<dbReference type="InParanoid" id="D4H3F2"/>
<reference evidence="5 6" key="1">
    <citation type="journal article" date="2010" name="Stand. Genomic Sci.">
        <title>Complete genome sequence of Denitrovibrio acetiphilus type strain (N2460).</title>
        <authorList>
            <person name="Kiss H."/>
            <person name="Lang E."/>
            <person name="Lapidus A."/>
            <person name="Copeland A."/>
            <person name="Nolan M."/>
            <person name="Glavina Del Rio T."/>
            <person name="Chen F."/>
            <person name="Lucas S."/>
            <person name="Tice H."/>
            <person name="Cheng J.F."/>
            <person name="Han C."/>
            <person name="Goodwin L."/>
            <person name="Pitluck S."/>
            <person name="Liolios K."/>
            <person name="Pati A."/>
            <person name="Ivanova N."/>
            <person name="Mavromatis K."/>
            <person name="Chen A."/>
            <person name="Palaniappan K."/>
            <person name="Land M."/>
            <person name="Hauser L."/>
            <person name="Chang Y.J."/>
            <person name="Jeffries C.D."/>
            <person name="Detter J.C."/>
            <person name="Brettin T."/>
            <person name="Spring S."/>
            <person name="Rohde M."/>
            <person name="Goker M."/>
            <person name="Woyke T."/>
            <person name="Bristow J."/>
            <person name="Eisen J.A."/>
            <person name="Markowitz V."/>
            <person name="Hugenholtz P."/>
            <person name="Kyrpides N.C."/>
            <person name="Klenk H.P."/>
        </authorList>
    </citation>
    <scope>NUCLEOTIDE SEQUENCE [LARGE SCALE GENOMIC DNA]</scope>
    <source>
        <strain evidence="6">DSM 12809 / NBRC 114555 / N2460</strain>
    </source>
</reference>
<evidence type="ECO:0000256" key="2">
    <source>
        <dbReference type="ARBA" id="ARBA00023277"/>
    </source>
</evidence>
<sequence length="692" mass="80334">MKKLRLCFLWHMHQPYYKDDLDGSYHMPWVYLHGLKDYYELPYYHSVHNIKGTYNLVPSLLVQLKDYEKTDVADTFLQLIQKETAILTREEKEVLVPQLFMANYKNMVTPLRRYKELYDRKGDTDIFRTAELNYSDEELTDMQVLYLISWCGVFTREKLEIVQTLIKKGRHFSHSDKTELLEALADFISDIVPLYRELQHQGKIEVSATPFYHPILPILLEPKSAKEALPQISMASINTDFSADAEQHVRSAISYYESEFGQKPNGMWPAEGSISEKAAALFAQNGIKWIASDEDVLASSIGADLRNEDNRKTLYKKHIFPSSSGDIHIFFRDKELSDLMGFTYSGWDAERAVDDFMEKMSEIFDSCDFSPIVPVILDGENAWEFYPENAYKFFTLLYSRLEACNWIETLTMSEACESDTPEHRPAKIRAGSWIYANFTTWMGHDEKNEAWRLLADAHKRFQTKKDTLENTEQIRKELFIAEGSDWFWWYGDDHFSLQSDTFDKLFRGHIANIYELMGEKVPTDVTRAIKKSHRTGMLKKPATLFTPTIDGRITSFYEWIGAGKFDLKFDAGAMTASGNTLGLLYFGFDKKNLYLRIDGTFNRVINMDYELEMEITTDTTRTFSFILKDCEENCCARDVFEALIPLNELGDKPDKADIIFRLKKGRTVVEVAPLYNTVQIDFSIDFEKDWIA</sequence>
<proteinExistence type="inferred from homology"/>
<keyword evidence="6" id="KW-1185">Reference proteome</keyword>
<dbReference type="CAZy" id="GH57">
    <property type="family name" value="Glycoside Hydrolase Family 57"/>
</dbReference>
<dbReference type="RefSeq" id="WP_013009780.1">
    <property type="nucleotide sequence ID" value="NC_013943.1"/>
</dbReference>
<dbReference type="InterPro" id="IPR052046">
    <property type="entry name" value="GH57_Enzymes"/>
</dbReference>
<name>D4H3F2_DENA2</name>